<proteinExistence type="predicted"/>
<protein>
    <submittedName>
        <fullName evidence="7">Pyridine nucleotide-disulfide oxidoreductase</fullName>
    </submittedName>
</protein>
<dbReference type="RefSeq" id="WP_154558374.1">
    <property type="nucleotide sequence ID" value="NZ_VOSW01000004.1"/>
</dbReference>
<comment type="cofactor">
    <cofactor evidence="1">
        <name>FAD</name>
        <dbReference type="ChEBI" id="CHEBI:57692"/>
    </cofactor>
</comment>
<evidence type="ECO:0000259" key="6">
    <source>
        <dbReference type="Pfam" id="PF14759"/>
    </source>
</evidence>
<dbReference type="Proteomes" id="UP000463700">
    <property type="component" value="Unassembled WGS sequence"/>
</dbReference>
<comment type="caution">
    <text evidence="7">The sequence shown here is derived from an EMBL/GenBank/DDBJ whole genome shotgun (WGS) entry which is preliminary data.</text>
</comment>
<dbReference type="InterPro" id="IPR028202">
    <property type="entry name" value="Reductase_C"/>
</dbReference>
<dbReference type="PANTHER" id="PTHR43557:SF2">
    <property type="entry name" value="RIESKE DOMAIN-CONTAINING PROTEIN-RELATED"/>
    <property type="match status" value="1"/>
</dbReference>
<evidence type="ECO:0000256" key="4">
    <source>
        <dbReference type="ARBA" id="ARBA00023002"/>
    </source>
</evidence>
<dbReference type="GO" id="GO:0005737">
    <property type="term" value="C:cytoplasm"/>
    <property type="evidence" value="ECO:0007669"/>
    <property type="project" value="TreeGrafter"/>
</dbReference>
<dbReference type="PRINTS" id="PR00411">
    <property type="entry name" value="PNDRDTASEI"/>
</dbReference>
<dbReference type="InterPro" id="IPR050446">
    <property type="entry name" value="FAD-oxidoreductase/Apoptosis"/>
</dbReference>
<dbReference type="Gene3D" id="3.50.50.60">
    <property type="entry name" value="FAD/NAD(P)-binding domain"/>
    <property type="match status" value="2"/>
</dbReference>
<dbReference type="PANTHER" id="PTHR43557">
    <property type="entry name" value="APOPTOSIS-INDUCING FACTOR 1"/>
    <property type="match status" value="1"/>
</dbReference>
<evidence type="ECO:0000313" key="7">
    <source>
        <dbReference type="EMBL" id="KAE8761365.1"/>
    </source>
</evidence>
<feature type="domain" description="Reductase C-terminal" evidence="6">
    <location>
        <begin position="333"/>
        <end position="417"/>
    </location>
</feature>
<dbReference type="InterPro" id="IPR023753">
    <property type="entry name" value="FAD/NAD-binding_dom"/>
</dbReference>
<keyword evidence="3" id="KW-0274">FAD</keyword>
<gene>
    <name evidence="7" type="ORF">FSO04_03445</name>
</gene>
<dbReference type="SUPFAM" id="SSF55424">
    <property type="entry name" value="FAD/NAD-linked reductases, dimerisation (C-terminal) domain"/>
    <property type="match status" value="1"/>
</dbReference>
<name>A0A6N6WL39_9BURK</name>
<dbReference type="PRINTS" id="PR00368">
    <property type="entry name" value="FADPNR"/>
</dbReference>
<evidence type="ECO:0000259" key="5">
    <source>
        <dbReference type="Pfam" id="PF07992"/>
    </source>
</evidence>
<dbReference type="AlphaFoldDB" id="A0A6N6WL39"/>
<dbReference type="GO" id="GO:0016651">
    <property type="term" value="F:oxidoreductase activity, acting on NAD(P)H"/>
    <property type="evidence" value="ECO:0007669"/>
    <property type="project" value="TreeGrafter"/>
</dbReference>
<keyword evidence="2" id="KW-0285">Flavoprotein</keyword>
<evidence type="ECO:0000256" key="3">
    <source>
        <dbReference type="ARBA" id="ARBA00022827"/>
    </source>
</evidence>
<dbReference type="InterPro" id="IPR036188">
    <property type="entry name" value="FAD/NAD-bd_sf"/>
</dbReference>
<dbReference type="OrthoDB" id="9769238at2"/>
<keyword evidence="4" id="KW-0560">Oxidoreductase</keyword>
<accession>A0A6N6WL39</accession>
<dbReference type="SUPFAM" id="SSF51905">
    <property type="entry name" value="FAD/NAD(P)-binding domain"/>
    <property type="match status" value="1"/>
</dbReference>
<feature type="domain" description="FAD/NAD(P)-binding" evidence="5">
    <location>
        <begin position="12"/>
        <end position="314"/>
    </location>
</feature>
<organism evidence="7 8">
    <name type="scientific">Paraburkholderia madseniana</name>
    <dbReference type="NCBI Taxonomy" id="2599607"/>
    <lineage>
        <taxon>Bacteria</taxon>
        <taxon>Pseudomonadati</taxon>
        <taxon>Pseudomonadota</taxon>
        <taxon>Betaproteobacteria</taxon>
        <taxon>Burkholderiales</taxon>
        <taxon>Burkholderiaceae</taxon>
        <taxon>Paraburkholderia</taxon>
    </lineage>
</organism>
<evidence type="ECO:0000256" key="2">
    <source>
        <dbReference type="ARBA" id="ARBA00022630"/>
    </source>
</evidence>
<sequence>MSTAATPEDIALIVGAGHAAGECATSIRDQGWTGRIVLIGEEPHLPYQRPPLSKAFLSGELSAEQLYLRPKATYDKARIEFIPNTRAERIDRATHVVTLSDAREIGYSKLVIATGGHARRLALPGIKAIEKQPNFHYLRTLDHVARIRMQFHTGARLVIIGGGYIGLEVAAVAVKRGLHVTVLEALPRVLARVTAPELSAFYERVHREAGVDVRTSTAVSSFELDASGDAVAAVVCADGSRIPADLVIVGVGLQPATELASAAGLVVDNGIVVDEHTRTSDPDIFAIGDCTNHPNGLLGRRLRLESVPNAMEQARTAAATLCGKERVYNSVPWFWSDQYDLKLKMVGLSQGYDELVMRGAPESRSFSAFYLKDGVMLAADTVSRPQEFMLAKRFVGEKIPVRATDLADDSIPLKSLLPQPD</sequence>
<dbReference type="InterPro" id="IPR016156">
    <property type="entry name" value="FAD/NAD-linked_Rdtase_dimer_sf"/>
</dbReference>
<dbReference type="Pfam" id="PF07992">
    <property type="entry name" value="Pyr_redox_2"/>
    <property type="match status" value="1"/>
</dbReference>
<dbReference type="Gene3D" id="3.30.390.30">
    <property type="match status" value="1"/>
</dbReference>
<dbReference type="EMBL" id="VOSW01000004">
    <property type="protein sequence ID" value="KAE8761365.1"/>
    <property type="molecule type" value="Genomic_DNA"/>
</dbReference>
<reference evidence="7 8" key="1">
    <citation type="journal article" date="2020" name="Int. J. Syst. Evol. Microbiol.">
        <title>Paraburkholderia madseniana sp. nov., a phenolic acid-degrading bacterium isolated from acidic forest soil.</title>
        <authorList>
            <person name="Wilhelm R.C."/>
            <person name="Murphy S.J.L."/>
            <person name="Feriancek N.M."/>
            <person name="Karasz D.C."/>
            <person name="DeRito C.M."/>
            <person name="Newman J.D."/>
            <person name="Buckley D.H."/>
        </authorList>
    </citation>
    <scope>NUCLEOTIDE SEQUENCE [LARGE SCALE GENOMIC DNA]</scope>
    <source>
        <strain evidence="7 8">RP11</strain>
    </source>
</reference>
<evidence type="ECO:0000313" key="8">
    <source>
        <dbReference type="Proteomes" id="UP000463700"/>
    </source>
</evidence>
<dbReference type="Pfam" id="PF14759">
    <property type="entry name" value="Reductase_C"/>
    <property type="match status" value="1"/>
</dbReference>
<evidence type="ECO:0000256" key="1">
    <source>
        <dbReference type="ARBA" id="ARBA00001974"/>
    </source>
</evidence>